<dbReference type="InterPro" id="IPR036526">
    <property type="entry name" value="C-N_Hydrolase_sf"/>
</dbReference>
<proteinExistence type="inferred from homology"/>
<feature type="transmembrane region" description="Helical" evidence="8">
    <location>
        <begin position="160"/>
        <end position="185"/>
    </location>
</feature>
<dbReference type="HAMAP" id="MF_01148">
    <property type="entry name" value="Lnt"/>
    <property type="match status" value="1"/>
</dbReference>
<evidence type="ECO:0000313" key="10">
    <source>
        <dbReference type="EMBL" id="MFD1939733.1"/>
    </source>
</evidence>
<accession>A0ABW4TEE4</accession>
<dbReference type="Gene3D" id="3.60.110.10">
    <property type="entry name" value="Carbon-nitrogen hydrolase"/>
    <property type="match status" value="1"/>
</dbReference>
<reference evidence="11" key="1">
    <citation type="journal article" date="2019" name="Int. J. Syst. Evol. Microbiol.">
        <title>The Global Catalogue of Microorganisms (GCM) 10K type strain sequencing project: providing services to taxonomists for standard genome sequencing and annotation.</title>
        <authorList>
            <consortium name="The Broad Institute Genomics Platform"/>
            <consortium name="The Broad Institute Genome Sequencing Center for Infectious Disease"/>
            <person name="Wu L."/>
            <person name="Ma J."/>
        </authorList>
    </citation>
    <scope>NUCLEOTIDE SEQUENCE [LARGE SCALE GENOMIC DNA]</scope>
    <source>
        <strain evidence="11">ICMP 6774ER</strain>
    </source>
</reference>
<evidence type="ECO:0000256" key="5">
    <source>
        <dbReference type="ARBA" id="ARBA00022989"/>
    </source>
</evidence>
<keyword evidence="2 8" id="KW-1003">Cell membrane</keyword>
<comment type="caution">
    <text evidence="10">The sequence shown here is derived from an EMBL/GenBank/DDBJ whole genome shotgun (WGS) entry which is preliminary data.</text>
</comment>
<evidence type="ECO:0000256" key="1">
    <source>
        <dbReference type="ARBA" id="ARBA00004651"/>
    </source>
</evidence>
<keyword evidence="7 8" id="KW-0012">Acyltransferase</keyword>
<dbReference type="PANTHER" id="PTHR38686">
    <property type="entry name" value="APOLIPOPROTEIN N-ACYLTRANSFERASE"/>
    <property type="match status" value="1"/>
</dbReference>
<dbReference type="Pfam" id="PF20154">
    <property type="entry name" value="LNT_N"/>
    <property type="match status" value="1"/>
</dbReference>
<feature type="transmembrane region" description="Helical" evidence="8">
    <location>
        <begin position="121"/>
        <end position="140"/>
    </location>
</feature>
<evidence type="ECO:0000256" key="7">
    <source>
        <dbReference type="ARBA" id="ARBA00023315"/>
    </source>
</evidence>
<keyword evidence="6 8" id="KW-0472">Membrane</keyword>
<dbReference type="NCBIfam" id="TIGR00546">
    <property type="entry name" value="lnt"/>
    <property type="match status" value="1"/>
</dbReference>
<name>A0ABW4TEE4_9ACTN</name>
<dbReference type="InterPro" id="IPR003010">
    <property type="entry name" value="C-N_Hydrolase"/>
</dbReference>
<dbReference type="PROSITE" id="PS50263">
    <property type="entry name" value="CN_HYDROLASE"/>
    <property type="match status" value="1"/>
</dbReference>
<evidence type="ECO:0000259" key="9">
    <source>
        <dbReference type="PROSITE" id="PS50263"/>
    </source>
</evidence>
<feature type="transmembrane region" description="Helical" evidence="8">
    <location>
        <begin position="197"/>
        <end position="216"/>
    </location>
</feature>
<feature type="transmembrane region" description="Helical" evidence="8">
    <location>
        <begin position="21"/>
        <end position="37"/>
    </location>
</feature>
<dbReference type="EMBL" id="JBHUFV010000096">
    <property type="protein sequence ID" value="MFD1939733.1"/>
    <property type="molecule type" value="Genomic_DNA"/>
</dbReference>
<dbReference type="CDD" id="cd07571">
    <property type="entry name" value="ALP_N-acyl_transferase"/>
    <property type="match status" value="1"/>
</dbReference>
<comment type="function">
    <text evidence="8">Catalyzes the phospholipid dependent N-acylation of the N-terminal cysteine of apolipoprotein, the last step in lipoprotein maturation.</text>
</comment>
<evidence type="ECO:0000313" key="11">
    <source>
        <dbReference type="Proteomes" id="UP001597368"/>
    </source>
</evidence>
<comment type="pathway">
    <text evidence="8">Protein modification; lipoprotein biosynthesis (N-acyl transfer).</text>
</comment>
<keyword evidence="3 8" id="KW-0808">Transferase</keyword>
<keyword evidence="4 8" id="KW-0812">Transmembrane</keyword>
<dbReference type="InterPro" id="IPR004563">
    <property type="entry name" value="Apolipo_AcylTrfase"/>
</dbReference>
<evidence type="ECO:0000256" key="2">
    <source>
        <dbReference type="ARBA" id="ARBA00022475"/>
    </source>
</evidence>
<feature type="domain" description="CN hydrolase" evidence="9">
    <location>
        <begin position="226"/>
        <end position="464"/>
    </location>
</feature>
<keyword evidence="5 8" id="KW-1133">Transmembrane helix</keyword>
<keyword evidence="11" id="KW-1185">Reference proteome</keyword>
<gene>
    <name evidence="8 10" type="primary">lnt</name>
    <name evidence="10" type="ORF">ACFSKW_50585</name>
</gene>
<dbReference type="EC" id="2.3.1.269" evidence="8"/>
<dbReference type="Proteomes" id="UP001597368">
    <property type="component" value="Unassembled WGS sequence"/>
</dbReference>
<evidence type="ECO:0000256" key="6">
    <source>
        <dbReference type="ARBA" id="ARBA00023136"/>
    </source>
</evidence>
<dbReference type="InterPro" id="IPR045378">
    <property type="entry name" value="LNT_N"/>
</dbReference>
<comment type="similarity">
    <text evidence="8">Belongs to the CN hydrolase family. Apolipoprotein N-acyltransferase subfamily.</text>
</comment>
<dbReference type="Pfam" id="PF00795">
    <property type="entry name" value="CN_hydrolase"/>
    <property type="match status" value="1"/>
</dbReference>
<organism evidence="10 11">
    <name type="scientific">Nonomuraea mangrovi</name>
    <dbReference type="NCBI Taxonomy" id="2316207"/>
    <lineage>
        <taxon>Bacteria</taxon>
        <taxon>Bacillati</taxon>
        <taxon>Actinomycetota</taxon>
        <taxon>Actinomycetes</taxon>
        <taxon>Streptosporangiales</taxon>
        <taxon>Streptosporangiaceae</taxon>
        <taxon>Nonomuraea</taxon>
    </lineage>
</organism>
<comment type="caution">
    <text evidence="8">Lacks conserved residue(s) required for the propagation of feature annotation.</text>
</comment>
<protein>
    <recommendedName>
        <fullName evidence="8">Apolipoprotein N-acyltransferase</fullName>
        <shortName evidence="8">ALP N-acyltransferase</shortName>
        <ecNumber evidence="8">2.3.1.269</ecNumber>
    </recommendedName>
</protein>
<dbReference type="GO" id="GO:0016746">
    <property type="term" value="F:acyltransferase activity"/>
    <property type="evidence" value="ECO:0007669"/>
    <property type="project" value="UniProtKB-KW"/>
</dbReference>
<evidence type="ECO:0000256" key="3">
    <source>
        <dbReference type="ARBA" id="ARBA00022679"/>
    </source>
</evidence>
<feature type="transmembrane region" description="Helical" evidence="8">
    <location>
        <begin position="89"/>
        <end position="109"/>
    </location>
</feature>
<comment type="catalytic activity">
    <reaction evidence="8">
        <text>N-terminal S-1,2-diacyl-sn-glyceryl-L-cysteinyl-[lipoprotein] + a glycerophospholipid = N-acyl-S-1,2-diacyl-sn-glyceryl-L-cysteinyl-[lipoprotein] + a 2-acyl-sn-glycero-3-phospholipid + H(+)</text>
        <dbReference type="Rhea" id="RHEA:48228"/>
        <dbReference type="Rhea" id="RHEA-COMP:14681"/>
        <dbReference type="Rhea" id="RHEA-COMP:14684"/>
        <dbReference type="ChEBI" id="CHEBI:15378"/>
        <dbReference type="ChEBI" id="CHEBI:136912"/>
        <dbReference type="ChEBI" id="CHEBI:140656"/>
        <dbReference type="ChEBI" id="CHEBI:140657"/>
        <dbReference type="ChEBI" id="CHEBI:140660"/>
        <dbReference type="EC" id="2.3.1.269"/>
    </reaction>
</comment>
<evidence type="ECO:0000256" key="8">
    <source>
        <dbReference type="HAMAP-Rule" id="MF_01148"/>
    </source>
</evidence>
<dbReference type="PANTHER" id="PTHR38686:SF1">
    <property type="entry name" value="APOLIPOPROTEIN N-ACYLTRANSFERASE"/>
    <property type="match status" value="1"/>
</dbReference>
<comment type="subcellular location">
    <subcellularLocation>
        <location evidence="1 8">Cell membrane</location>
        <topology evidence="1 8">Multi-pass membrane protein</topology>
    </subcellularLocation>
</comment>
<evidence type="ECO:0000256" key="4">
    <source>
        <dbReference type="ARBA" id="ARBA00022692"/>
    </source>
</evidence>
<sequence>MPTRSVTAERAGVARRWGPRLLAALTGACLAFAFPAVNAWWWAWFGLVPFLLLVASAGTFREAGWRSWWASAGFFGTLHHWVLPFLGVFWPLAVLVIGLVWVPFGLVAYGLLRRVSPARAGVALLVLPSVWVAVEALRSWQHLGGAWGLLGSSQWQVRPVLGLAALGGVWLLSFTLVAVNAGLAIAVLQDAGLRARLAGGGAAVALAALAVCSGLVRPEPVVTGVMRVAGVQPGPVPGPERRVAAHLELTGELAGHDPDVVVWGQSSVALDPARRPDVDRLLRRAAAEVGADLLVNVDAADSSGRIAKSAYQYTPNGVVDTYVKQRLAPFGEYIPLRPVLGWIAGHTEAAEKDRITGAGLAVFEVADRRVGPLISYESTFPDLRRGLARRGVDVTITQGSLTTFHGSWAHAQQASFEALRAVESGRPAVLVELDGTSAAFDARGGRLAWFPPDYRGAFVVNVPLSVEETPYVRLGDWVPALAGGIALGAGAVAAARRTHRRRLVEAHRR</sequence>
<dbReference type="SUPFAM" id="SSF56317">
    <property type="entry name" value="Carbon-nitrogen hydrolase"/>
    <property type="match status" value="1"/>
</dbReference>
<dbReference type="RefSeq" id="WP_379582286.1">
    <property type="nucleotide sequence ID" value="NZ_JBHUFV010000096.1"/>
</dbReference>